<gene>
    <name evidence="2" type="ORF">MNBD_NITROSPINAE01-1317</name>
</gene>
<sequence length="146" mass="16698">MVQTLSIQQVLQLSPIAAKAASAEYIRAHEVAYSFNRHLQKIAAREGDLARAAEKTPSEVPMHKGNERRRRNGRRVSDRKGHHRRLGDRGYQRRTWDRGLSRRASDKGYLRRATDKVYYKRRVTSKKGAKLFAATQGKGGRIDVIT</sequence>
<reference evidence="2" key="1">
    <citation type="submission" date="2018-06" db="EMBL/GenBank/DDBJ databases">
        <authorList>
            <person name="Zhirakovskaya E."/>
        </authorList>
    </citation>
    <scope>NUCLEOTIDE SEQUENCE</scope>
</reference>
<feature type="compositionally biased region" description="Basic and acidic residues" evidence="1">
    <location>
        <begin position="47"/>
        <end position="65"/>
    </location>
</feature>
<name>A0A3B1C7P2_9ZZZZ</name>
<dbReference type="EMBL" id="UOGC01000109">
    <property type="protein sequence ID" value="VAX20683.1"/>
    <property type="molecule type" value="Genomic_DNA"/>
</dbReference>
<feature type="compositionally biased region" description="Basic and acidic residues" evidence="1">
    <location>
        <begin position="87"/>
        <end position="107"/>
    </location>
</feature>
<protein>
    <submittedName>
        <fullName evidence="2">Uncharacterized protein</fullName>
    </submittedName>
</protein>
<dbReference type="AlphaFoldDB" id="A0A3B1C7P2"/>
<proteinExistence type="predicted"/>
<feature type="region of interest" description="Disordered" evidence="1">
    <location>
        <begin position="47"/>
        <end position="107"/>
    </location>
</feature>
<evidence type="ECO:0000256" key="1">
    <source>
        <dbReference type="SAM" id="MobiDB-lite"/>
    </source>
</evidence>
<evidence type="ECO:0000313" key="2">
    <source>
        <dbReference type="EMBL" id="VAX20683.1"/>
    </source>
</evidence>
<organism evidence="2">
    <name type="scientific">hydrothermal vent metagenome</name>
    <dbReference type="NCBI Taxonomy" id="652676"/>
    <lineage>
        <taxon>unclassified sequences</taxon>
        <taxon>metagenomes</taxon>
        <taxon>ecological metagenomes</taxon>
    </lineage>
</organism>
<accession>A0A3B1C7P2</accession>